<dbReference type="EMBL" id="JAUJYN010000002">
    <property type="protein sequence ID" value="KAK1279178.1"/>
    <property type="molecule type" value="Genomic_DNA"/>
</dbReference>
<evidence type="ECO:0000256" key="1">
    <source>
        <dbReference type="SAM" id="MobiDB-lite"/>
    </source>
</evidence>
<proteinExistence type="predicted"/>
<evidence type="ECO:0000313" key="3">
    <source>
        <dbReference type="Proteomes" id="UP001179952"/>
    </source>
</evidence>
<sequence length="155" mass="16890">MSAPVTGPPLAEALSSAAQSSPSPPSIPSDPQPTSFIKFPPPRGGTIESIFKAFNTKLGGSSVAGPSPISISPNNKPLHPSLLLFPLPSCFPLQQLKPSLSPHPLYPPQSLPKILIYPMNLSPHSQQRHPMLEHLLLLNNIENLYLFLRLRLRNR</sequence>
<dbReference type="AlphaFoldDB" id="A0AAV9BQL6"/>
<feature type="compositionally biased region" description="Pro residues" evidence="1">
    <location>
        <begin position="22"/>
        <end position="31"/>
    </location>
</feature>
<evidence type="ECO:0000313" key="2">
    <source>
        <dbReference type="EMBL" id="KAK1279178.1"/>
    </source>
</evidence>
<comment type="caution">
    <text evidence="2">The sequence shown here is derived from an EMBL/GenBank/DDBJ whole genome shotgun (WGS) entry which is preliminary data.</text>
</comment>
<keyword evidence="3" id="KW-1185">Reference proteome</keyword>
<dbReference type="Proteomes" id="UP001179952">
    <property type="component" value="Unassembled WGS sequence"/>
</dbReference>
<reference evidence="2" key="1">
    <citation type="journal article" date="2023" name="Nat. Commun.">
        <title>Diploid and tetraploid genomes of Acorus and the evolution of monocots.</title>
        <authorList>
            <person name="Ma L."/>
            <person name="Liu K.W."/>
            <person name="Li Z."/>
            <person name="Hsiao Y.Y."/>
            <person name="Qi Y."/>
            <person name="Fu T."/>
            <person name="Tang G.D."/>
            <person name="Zhang D."/>
            <person name="Sun W.H."/>
            <person name="Liu D.K."/>
            <person name="Li Y."/>
            <person name="Chen G.Z."/>
            <person name="Liu X.D."/>
            <person name="Liao X.Y."/>
            <person name="Jiang Y.T."/>
            <person name="Yu X."/>
            <person name="Hao Y."/>
            <person name="Huang J."/>
            <person name="Zhao X.W."/>
            <person name="Ke S."/>
            <person name="Chen Y.Y."/>
            <person name="Wu W.L."/>
            <person name="Hsu J.L."/>
            <person name="Lin Y.F."/>
            <person name="Huang M.D."/>
            <person name="Li C.Y."/>
            <person name="Huang L."/>
            <person name="Wang Z.W."/>
            <person name="Zhao X."/>
            <person name="Zhong W.Y."/>
            <person name="Peng D.H."/>
            <person name="Ahmad S."/>
            <person name="Lan S."/>
            <person name="Zhang J.S."/>
            <person name="Tsai W.C."/>
            <person name="Van de Peer Y."/>
            <person name="Liu Z.J."/>
        </authorList>
    </citation>
    <scope>NUCLEOTIDE SEQUENCE</scope>
    <source>
        <strain evidence="2">SCP</strain>
    </source>
</reference>
<name>A0AAV9BQL6_ACOGR</name>
<gene>
    <name evidence="2" type="ORF">QJS04_geneDACA017532</name>
</gene>
<accession>A0AAV9BQL6</accession>
<protein>
    <submittedName>
        <fullName evidence="2">Uncharacterized protein</fullName>
    </submittedName>
</protein>
<reference evidence="2" key="2">
    <citation type="submission" date="2023-06" db="EMBL/GenBank/DDBJ databases">
        <authorList>
            <person name="Ma L."/>
            <person name="Liu K.-W."/>
            <person name="Li Z."/>
            <person name="Hsiao Y.-Y."/>
            <person name="Qi Y."/>
            <person name="Fu T."/>
            <person name="Tang G."/>
            <person name="Zhang D."/>
            <person name="Sun W.-H."/>
            <person name="Liu D.-K."/>
            <person name="Li Y."/>
            <person name="Chen G.-Z."/>
            <person name="Liu X.-D."/>
            <person name="Liao X.-Y."/>
            <person name="Jiang Y.-T."/>
            <person name="Yu X."/>
            <person name="Hao Y."/>
            <person name="Huang J."/>
            <person name="Zhao X.-W."/>
            <person name="Ke S."/>
            <person name="Chen Y.-Y."/>
            <person name="Wu W.-L."/>
            <person name="Hsu J.-L."/>
            <person name="Lin Y.-F."/>
            <person name="Huang M.-D."/>
            <person name="Li C.-Y."/>
            <person name="Huang L."/>
            <person name="Wang Z.-W."/>
            <person name="Zhao X."/>
            <person name="Zhong W.-Y."/>
            <person name="Peng D.-H."/>
            <person name="Ahmad S."/>
            <person name="Lan S."/>
            <person name="Zhang J.-S."/>
            <person name="Tsai W.-C."/>
            <person name="Van De Peer Y."/>
            <person name="Liu Z.-J."/>
        </authorList>
    </citation>
    <scope>NUCLEOTIDE SEQUENCE</scope>
    <source>
        <strain evidence="2">SCP</strain>
        <tissue evidence="2">Leaves</tissue>
    </source>
</reference>
<organism evidence="2 3">
    <name type="scientific">Acorus gramineus</name>
    <name type="common">Dwarf sweet flag</name>
    <dbReference type="NCBI Taxonomy" id="55184"/>
    <lineage>
        <taxon>Eukaryota</taxon>
        <taxon>Viridiplantae</taxon>
        <taxon>Streptophyta</taxon>
        <taxon>Embryophyta</taxon>
        <taxon>Tracheophyta</taxon>
        <taxon>Spermatophyta</taxon>
        <taxon>Magnoliopsida</taxon>
        <taxon>Liliopsida</taxon>
        <taxon>Acoraceae</taxon>
        <taxon>Acorus</taxon>
    </lineage>
</organism>
<feature type="compositionally biased region" description="Low complexity" evidence="1">
    <location>
        <begin position="8"/>
        <end position="21"/>
    </location>
</feature>
<feature type="region of interest" description="Disordered" evidence="1">
    <location>
        <begin position="1"/>
        <end position="39"/>
    </location>
</feature>